<keyword evidence="9" id="KW-1002">Plastid outer membrane</keyword>
<dbReference type="OrthoDB" id="8954335at2759"/>
<dbReference type="EMBL" id="JABBWG010000026">
    <property type="protein sequence ID" value="KAG1812614.1"/>
    <property type="molecule type" value="Genomic_DNA"/>
</dbReference>
<evidence type="ECO:0000313" key="16">
    <source>
        <dbReference type="EMBL" id="KAG1812614.1"/>
    </source>
</evidence>
<evidence type="ECO:0000256" key="2">
    <source>
        <dbReference type="ARBA" id="ARBA00004167"/>
    </source>
</evidence>
<dbReference type="GO" id="GO:0016020">
    <property type="term" value="C:membrane"/>
    <property type="evidence" value="ECO:0007669"/>
    <property type="project" value="UniProtKB-SubCell"/>
</dbReference>
<dbReference type="Gene3D" id="3.40.50.300">
    <property type="entry name" value="P-loop containing nucleotide triphosphate hydrolases"/>
    <property type="match status" value="2"/>
</dbReference>
<evidence type="ECO:0000259" key="15">
    <source>
        <dbReference type="Pfam" id="PF01926"/>
    </source>
</evidence>
<dbReference type="RefSeq" id="XP_041190759.1">
    <property type="nucleotide sequence ID" value="XM_041343267.1"/>
</dbReference>
<keyword evidence="11" id="KW-0653">Protein transport</keyword>
<evidence type="ECO:0000256" key="4">
    <source>
        <dbReference type="ARBA" id="ARBA00022528"/>
    </source>
</evidence>
<dbReference type="GO" id="GO:0005525">
    <property type="term" value="F:GTP binding"/>
    <property type="evidence" value="ECO:0007669"/>
    <property type="project" value="InterPro"/>
</dbReference>
<organism evidence="16 17">
    <name type="scientific">Suillus subaureus</name>
    <dbReference type="NCBI Taxonomy" id="48587"/>
    <lineage>
        <taxon>Eukaryota</taxon>
        <taxon>Fungi</taxon>
        <taxon>Dikarya</taxon>
        <taxon>Basidiomycota</taxon>
        <taxon>Agaricomycotina</taxon>
        <taxon>Agaricomycetes</taxon>
        <taxon>Agaricomycetidae</taxon>
        <taxon>Boletales</taxon>
        <taxon>Suillineae</taxon>
        <taxon>Suillaceae</taxon>
        <taxon>Suillus</taxon>
    </lineage>
</organism>
<evidence type="ECO:0000256" key="10">
    <source>
        <dbReference type="ARBA" id="ARBA00022842"/>
    </source>
</evidence>
<keyword evidence="7" id="KW-0479">Metal-binding</keyword>
<sequence length="586" mass="66729">MGITTFLVPPNMYASGNKHTTMMLSWRTGVSESLLVNILAREKVVHTAPDMRYRLLQCTETIDLDDETSAESIRLEDLHLGMIECLIPPRMGARNRRELTVLFWQTGAGRRSLINLMTGEGVAFTPNMQRHIQYSETVDLDDKNSKVFPRLEDPYLSIRGYHVPPNIGARKEHKIIAFLWQTGTGKRSLVNLMTEKGGSPTGPDIRHRMLQCSDTASLDGEISKAFLRPEDPHLRIRGYPIPPKMAASMIKHINIVLLQQSGAGKSSLVNLMSGEEVASTASGMRRRMLQCSETVNLDDKTSETFLRPEDSRLRIRECPIPPKMGARRSKHQNIVLFGDTGAGKSSLINLIAGKKVARTSPDMQRCTMHWKEYNIDFGDTSYKVFDTVGLEAPQLGIKEYLEFIENAYRLIKQLDKQGGIDLLLFCVRAGRVTATLQRNYRLFHEFLCDKKIPIVLAITNLEREKRMEDWWERNKGTFDNYQIKVAGHACITAANRLDGRHKDLYEESRVTIRNLVEKFTANEQKQAWSGGDNLFVSWTRRLKEFLQGNSRVRRKDLVTHLTKRCGISREVAKRLADMIKHDVEAT</sequence>
<dbReference type="InterPro" id="IPR045058">
    <property type="entry name" value="GIMA/IAN/Toc"/>
</dbReference>
<dbReference type="AlphaFoldDB" id="A0A9P7E6F4"/>
<comment type="cofactor">
    <cofactor evidence="1">
        <name>Mg(2+)</name>
        <dbReference type="ChEBI" id="CHEBI:18420"/>
    </cofactor>
</comment>
<keyword evidence="13" id="KW-0472">Membrane</keyword>
<keyword evidence="10" id="KW-0460">Magnesium</keyword>
<feature type="domain" description="G" evidence="15">
    <location>
        <begin position="334"/>
        <end position="459"/>
    </location>
</feature>
<dbReference type="GO" id="GO:0046872">
    <property type="term" value="F:metal ion binding"/>
    <property type="evidence" value="ECO:0007669"/>
    <property type="project" value="UniProtKB-KW"/>
</dbReference>
<dbReference type="Proteomes" id="UP000807769">
    <property type="component" value="Unassembled WGS sequence"/>
</dbReference>
<accession>A0A9P7E6F4</accession>
<dbReference type="PANTHER" id="PTHR10903">
    <property type="entry name" value="GTPASE, IMAP FAMILY MEMBER-RELATED"/>
    <property type="match status" value="1"/>
</dbReference>
<evidence type="ECO:0000313" key="17">
    <source>
        <dbReference type="Proteomes" id="UP000807769"/>
    </source>
</evidence>
<evidence type="ECO:0000256" key="6">
    <source>
        <dbReference type="ARBA" id="ARBA00022692"/>
    </source>
</evidence>
<keyword evidence="6" id="KW-0812">Transmembrane</keyword>
<evidence type="ECO:0000256" key="14">
    <source>
        <dbReference type="ARBA" id="ARBA00024013"/>
    </source>
</evidence>
<comment type="caution">
    <text evidence="16">The sequence shown here is derived from an EMBL/GenBank/DDBJ whole genome shotgun (WGS) entry which is preliminary data.</text>
</comment>
<comment type="subcellular location">
    <subcellularLocation>
        <location evidence="2">Membrane</location>
        <topology evidence="2">Single-pass membrane protein</topology>
    </subcellularLocation>
    <subcellularLocation>
        <location evidence="14">Plastid</location>
        <location evidence="14">Chloroplast outer membrane</location>
    </subcellularLocation>
</comment>
<dbReference type="GO" id="GO:0015031">
    <property type="term" value="P:protein transport"/>
    <property type="evidence" value="ECO:0007669"/>
    <property type="project" value="UniProtKB-KW"/>
</dbReference>
<dbReference type="CDD" id="cd00882">
    <property type="entry name" value="Ras_like_GTPase"/>
    <property type="match status" value="1"/>
</dbReference>
<dbReference type="SUPFAM" id="SSF52540">
    <property type="entry name" value="P-loop containing nucleoside triphosphate hydrolases"/>
    <property type="match status" value="2"/>
</dbReference>
<dbReference type="PANTHER" id="PTHR10903:SF135">
    <property type="entry name" value="TRANSLOCASE OF CHLOROPLAST 120, CHLOROPLASTIC-RELATED"/>
    <property type="match status" value="1"/>
</dbReference>
<evidence type="ECO:0000256" key="9">
    <source>
        <dbReference type="ARBA" id="ARBA00022805"/>
    </source>
</evidence>
<keyword evidence="17" id="KW-1185">Reference proteome</keyword>
<evidence type="ECO:0000256" key="1">
    <source>
        <dbReference type="ARBA" id="ARBA00001946"/>
    </source>
</evidence>
<evidence type="ECO:0000256" key="11">
    <source>
        <dbReference type="ARBA" id="ARBA00022927"/>
    </source>
</evidence>
<gene>
    <name evidence="16" type="ORF">BJ212DRAFT_460389</name>
</gene>
<dbReference type="InterPro" id="IPR006073">
    <property type="entry name" value="GTP-bd"/>
</dbReference>
<keyword evidence="8" id="KW-0378">Hydrolase</keyword>
<evidence type="ECO:0000256" key="7">
    <source>
        <dbReference type="ARBA" id="ARBA00022723"/>
    </source>
</evidence>
<name>A0A9P7E6F4_9AGAM</name>
<evidence type="ECO:0000256" key="8">
    <source>
        <dbReference type="ARBA" id="ARBA00022801"/>
    </source>
</evidence>
<dbReference type="GO" id="GO:0016787">
    <property type="term" value="F:hydrolase activity"/>
    <property type="evidence" value="ECO:0007669"/>
    <property type="project" value="UniProtKB-KW"/>
</dbReference>
<dbReference type="GeneID" id="64637283"/>
<keyword evidence="3" id="KW-0813">Transport</keyword>
<protein>
    <recommendedName>
        <fullName evidence="15">G domain-containing protein</fullName>
    </recommendedName>
</protein>
<dbReference type="Pfam" id="PF01926">
    <property type="entry name" value="MMR_HSR1"/>
    <property type="match status" value="1"/>
</dbReference>
<dbReference type="InterPro" id="IPR027417">
    <property type="entry name" value="P-loop_NTPase"/>
</dbReference>
<evidence type="ECO:0000256" key="5">
    <source>
        <dbReference type="ARBA" id="ARBA00022640"/>
    </source>
</evidence>
<evidence type="ECO:0000256" key="12">
    <source>
        <dbReference type="ARBA" id="ARBA00022989"/>
    </source>
</evidence>
<keyword evidence="5" id="KW-0934">Plastid</keyword>
<proteinExistence type="predicted"/>
<reference evidence="16" key="1">
    <citation type="journal article" date="2020" name="New Phytol.">
        <title>Comparative genomics reveals dynamic genome evolution in host specialist ectomycorrhizal fungi.</title>
        <authorList>
            <person name="Lofgren L.A."/>
            <person name="Nguyen N.H."/>
            <person name="Vilgalys R."/>
            <person name="Ruytinx J."/>
            <person name="Liao H.L."/>
            <person name="Branco S."/>
            <person name="Kuo A."/>
            <person name="LaButti K."/>
            <person name="Lipzen A."/>
            <person name="Andreopoulos W."/>
            <person name="Pangilinan J."/>
            <person name="Riley R."/>
            <person name="Hundley H."/>
            <person name="Na H."/>
            <person name="Barry K."/>
            <person name="Grigoriev I.V."/>
            <person name="Stajich J.E."/>
            <person name="Kennedy P.G."/>
        </authorList>
    </citation>
    <scope>NUCLEOTIDE SEQUENCE</scope>
    <source>
        <strain evidence="16">MN1</strain>
    </source>
</reference>
<keyword evidence="12" id="KW-1133">Transmembrane helix</keyword>
<keyword evidence="4" id="KW-0150">Chloroplast</keyword>
<evidence type="ECO:0000256" key="3">
    <source>
        <dbReference type="ARBA" id="ARBA00022448"/>
    </source>
</evidence>
<evidence type="ECO:0000256" key="13">
    <source>
        <dbReference type="ARBA" id="ARBA00023136"/>
    </source>
</evidence>